<dbReference type="EMBL" id="CM001222">
    <property type="protein sequence ID" value="KEH25750.1"/>
    <property type="molecule type" value="Genomic_DNA"/>
</dbReference>
<accession>A0A072UIW6</accession>
<proteinExistence type="predicted"/>
<reference evidence="1 3" key="2">
    <citation type="journal article" date="2014" name="BMC Genomics">
        <title>An improved genome release (version Mt4.0) for the model legume Medicago truncatula.</title>
        <authorList>
            <person name="Tang H."/>
            <person name="Krishnakumar V."/>
            <person name="Bidwell S."/>
            <person name="Rosen B."/>
            <person name="Chan A."/>
            <person name="Zhou S."/>
            <person name="Gentzbittel L."/>
            <person name="Childs K.L."/>
            <person name="Yandell M."/>
            <person name="Gundlach H."/>
            <person name="Mayer K.F."/>
            <person name="Schwartz D.C."/>
            <person name="Town C.D."/>
        </authorList>
    </citation>
    <scope>GENOME REANNOTATION</scope>
    <source>
        <strain evidence="1">A17</strain>
        <strain evidence="2 3">cv. Jemalong A17</strain>
    </source>
</reference>
<dbReference type="Proteomes" id="UP000002051">
    <property type="component" value="Chromosome 6"/>
</dbReference>
<dbReference type="AlphaFoldDB" id="A0A072UIW6"/>
<dbReference type="EnsemblPlants" id="KEH25750">
    <property type="protein sequence ID" value="KEH25750"/>
    <property type="gene ID" value="MTR_6g033990"/>
</dbReference>
<name>A0A072UIW6_MEDTR</name>
<gene>
    <name evidence="1" type="ordered locus">MTR_6g033990</name>
</gene>
<reference evidence="2" key="3">
    <citation type="submission" date="2015-04" db="UniProtKB">
        <authorList>
            <consortium name="EnsemblPlants"/>
        </authorList>
    </citation>
    <scope>IDENTIFICATION</scope>
    <source>
        <strain evidence="2">cv. Jemalong A17</strain>
    </source>
</reference>
<evidence type="ECO:0000313" key="2">
    <source>
        <dbReference type="EnsemblPlants" id="KEH25750"/>
    </source>
</evidence>
<sequence length="74" mass="8649">MEKKTKSWSPRWEGPLEVVQVFSNGAYEIEELAPIRRIFRINEKYLKRCKHVLQEVKIGAKIATFEKIGGQKCN</sequence>
<dbReference type="HOGENOM" id="CLU_2691515_0_0_1"/>
<reference evidence="1 3" key="1">
    <citation type="journal article" date="2011" name="Nature">
        <title>The Medicago genome provides insight into the evolution of rhizobial symbioses.</title>
        <authorList>
            <person name="Young N.D."/>
            <person name="Debelle F."/>
            <person name="Oldroyd G.E."/>
            <person name="Geurts R."/>
            <person name="Cannon S.B."/>
            <person name="Udvardi M.K."/>
            <person name="Benedito V.A."/>
            <person name="Mayer K.F."/>
            <person name="Gouzy J."/>
            <person name="Schoof H."/>
            <person name="Van de Peer Y."/>
            <person name="Proost S."/>
            <person name="Cook D.R."/>
            <person name="Meyers B.C."/>
            <person name="Spannagl M."/>
            <person name="Cheung F."/>
            <person name="De Mita S."/>
            <person name="Krishnakumar V."/>
            <person name="Gundlach H."/>
            <person name="Zhou S."/>
            <person name="Mudge J."/>
            <person name="Bharti A.K."/>
            <person name="Murray J.D."/>
            <person name="Naoumkina M.A."/>
            <person name="Rosen B."/>
            <person name="Silverstein K.A."/>
            <person name="Tang H."/>
            <person name="Rombauts S."/>
            <person name="Zhao P.X."/>
            <person name="Zhou P."/>
            <person name="Barbe V."/>
            <person name="Bardou P."/>
            <person name="Bechner M."/>
            <person name="Bellec A."/>
            <person name="Berger A."/>
            <person name="Berges H."/>
            <person name="Bidwell S."/>
            <person name="Bisseling T."/>
            <person name="Choisne N."/>
            <person name="Couloux A."/>
            <person name="Denny R."/>
            <person name="Deshpande S."/>
            <person name="Dai X."/>
            <person name="Doyle J.J."/>
            <person name="Dudez A.M."/>
            <person name="Farmer A.D."/>
            <person name="Fouteau S."/>
            <person name="Franken C."/>
            <person name="Gibelin C."/>
            <person name="Gish J."/>
            <person name="Goldstein S."/>
            <person name="Gonzalez A.J."/>
            <person name="Green P.J."/>
            <person name="Hallab A."/>
            <person name="Hartog M."/>
            <person name="Hua A."/>
            <person name="Humphray S.J."/>
            <person name="Jeong D.H."/>
            <person name="Jing Y."/>
            <person name="Jocker A."/>
            <person name="Kenton S.M."/>
            <person name="Kim D.J."/>
            <person name="Klee K."/>
            <person name="Lai H."/>
            <person name="Lang C."/>
            <person name="Lin S."/>
            <person name="Macmil S.L."/>
            <person name="Magdelenat G."/>
            <person name="Matthews L."/>
            <person name="McCorrison J."/>
            <person name="Monaghan E.L."/>
            <person name="Mun J.H."/>
            <person name="Najar F.Z."/>
            <person name="Nicholson C."/>
            <person name="Noirot C."/>
            <person name="O'Bleness M."/>
            <person name="Paule C.R."/>
            <person name="Poulain J."/>
            <person name="Prion F."/>
            <person name="Qin B."/>
            <person name="Qu C."/>
            <person name="Retzel E.F."/>
            <person name="Riddle C."/>
            <person name="Sallet E."/>
            <person name="Samain S."/>
            <person name="Samson N."/>
            <person name="Sanders I."/>
            <person name="Saurat O."/>
            <person name="Scarpelli C."/>
            <person name="Schiex T."/>
            <person name="Segurens B."/>
            <person name="Severin A.J."/>
            <person name="Sherrier D.J."/>
            <person name="Shi R."/>
            <person name="Sims S."/>
            <person name="Singer S.R."/>
            <person name="Sinharoy S."/>
            <person name="Sterck L."/>
            <person name="Viollet A."/>
            <person name="Wang B.B."/>
            <person name="Wang K."/>
            <person name="Wang M."/>
            <person name="Wang X."/>
            <person name="Warfsmann J."/>
            <person name="Weissenbach J."/>
            <person name="White D.D."/>
            <person name="White J.D."/>
            <person name="Wiley G.B."/>
            <person name="Wincker P."/>
            <person name="Xing Y."/>
            <person name="Yang L."/>
            <person name="Yao Z."/>
            <person name="Ying F."/>
            <person name="Zhai J."/>
            <person name="Zhou L."/>
            <person name="Zuber A."/>
            <person name="Denarie J."/>
            <person name="Dixon R.A."/>
            <person name="May G.D."/>
            <person name="Schwartz D.C."/>
            <person name="Rogers J."/>
            <person name="Quetier F."/>
            <person name="Town C.D."/>
            <person name="Roe B.A."/>
        </authorList>
    </citation>
    <scope>NUCLEOTIDE SEQUENCE [LARGE SCALE GENOMIC DNA]</scope>
    <source>
        <strain evidence="1">A17</strain>
        <strain evidence="2 3">cv. Jemalong A17</strain>
    </source>
</reference>
<keyword evidence="3" id="KW-1185">Reference proteome</keyword>
<evidence type="ECO:0000313" key="1">
    <source>
        <dbReference type="EMBL" id="KEH25750.1"/>
    </source>
</evidence>
<organism evidence="1 3">
    <name type="scientific">Medicago truncatula</name>
    <name type="common">Barrel medic</name>
    <name type="synonym">Medicago tribuloides</name>
    <dbReference type="NCBI Taxonomy" id="3880"/>
    <lineage>
        <taxon>Eukaryota</taxon>
        <taxon>Viridiplantae</taxon>
        <taxon>Streptophyta</taxon>
        <taxon>Embryophyta</taxon>
        <taxon>Tracheophyta</taxon>
        <taxon>Spermatophyta</taxon>
        <taxon>Magnoliopsida</taxon>
        <taxon>eudicotyledons</taxon>
        <taxon>Gunneridae</taxon>
        <taxon>Pentapetalae</taxon>
        <taxon>rosids</taxon>
        <taxon>fabids</taxon>
        <taxon>Fabales</taxon>
        <taxon>Fabaceae</taxon>
        <taxon>Papilionoideae</taxon>
        <taxon>50 kb inversion clade</taxon>
        <taxon>NPAAA clade</taxon>
        <taxon>Hologalegina</taxon>
        <taxon>IRL clade</taxon>
        <taxon>Trifolieae</taxon>
        <taxon>Medicago</taxon>
    </lineage>
</organism>
<protein>
    <submittedName>
        <fullName evidence="1 2">Uncharacterized protein</fullName>
    </submittedName>
</protein>
<evidence type="ECO:0000313" key="3">
    <source>
        <dbReference type="Proteomes" id="UP000002051"/>
    </source>
</evidence>